<comment type="caution">
    <text evidence="2">The sequence shown here is derived from an EMBL/GenBank/DDBJ whole genome shotgun (WGS) entry which is preliminary data.</text>
</comment>
<evidence type="ECO:0000313" key="2">
    <source>
        <dbReference type="EMBL" id="GAB18937.1"/>
    </source>
</evidence>
<keyword evidence="3" id="KW-1185">Reference proteome</keyword>
<sequence>MSSTDASHPLDDRAPAANPAAILIGGLAGLGLLGLAGVAVHDLIIRAGWVGGTEWLTAATGWVDRLTWQSWMWPASIGLVFVGLGLLWLSIRPRRKEYTAISGGRGLWTRRSDIARRCSSVAAAKAGSASASTVVKRRKVTVTLGARGPVDTVAVQEAVAAELAEIGARQRVSIKLTHRTLPAATNDDQEESA</sequence>
<dbReference type="RefSeq" id="WP_007318273.1">
    <property type="nucleotide sequence ID" value="NZ_BAEH01000070.1"/>
</dbReference>
<accession>H0R1I6</accession>
<keyword evidence="1" id="KW-0812">Transmembrane</keyword>
<evidence type="ECO:0000256" key="1">
    <source>
        <dbReference type="SAM" id="Phobius"/>
    </source>
</evidence>
<keyword evidence="1" id="KW-0472">Membrane</keyword>
<feature type="transmembrane region" description="Helical" evidence="1">
    <location>
        <begin position="20"/>
        <end position="40"/>
    </location>
</feature>
<dbReference type="Proteomes" id="UP000035034">
    <property type="component" value="Unassembled WGS sequence"/>
</dbReference>
<gene>
    <name evidence="2" type="ORF">GOEFS_070_00210</name>
</gene>
<feature type="transmembrane region" description="Helical" evidence="1">
    <location>
        <begin position="71"/>
        <end position="91"/>
    </location>
</feature>
<protein>
    <recommendedName>
        <fullName evidence="4">Alkaline shock response membrane anchor protein AmaP</fullName>
    </recommendedName>
</protein>
<proteinExistence type="predicted"/>
<keyword evidence="1" id="KW-1133">Transmembrane helix</keyword>
<dbReference type="eggNOG" id="COG1302">
    <property type="taxonomic scope" value="Bacteria"/>
</dbReference>
<name>H0R1I6_9ACTN</name>
<organism evidence="2 3">
    <name type="scientific">Gordonia effusa NBRC 100432</name>
    <dbReference type="NCBI Taxonomy" id="1077974"/>
    <lineage>
        <taxon>Bacteria</taxon>
        <taxon>Bacillati</taxon>
        <taxon>Actinomycetota</taxon>
        <taxon>Actinomycetes</taxon>
        <taxon>Mycobacteriales</taxon>
        <taxon>Gordoniaceae</taxon>
        <taxon>Gordonia</taxon>
    </lineage>
</organism>
<dbReference type="STRING" id="1077974.GOEFS_070_00210"/>
<dbReference type="OrthoDB" id="5197468at2"/>
<dbReference type="EMBL" id="BAEH01000070">
    <property type="protein sequence ID" value="GAB18937.1"/>
    <property type="molecule type" value="Genomic_DNA"/>
</dbReference>
<dbReference type="AlphaFoldDB" id="H0R1I6"/>
<reference evidence="2 3" key="1">
    <citation type="submission" date="2011-12" db="EMBL/GenBank/DDBJ databases">
        <title>Whole genome shotgun sequence of Gordonia effusa NBRC 100432.</title>
        <authorList>
            <person name="Yoshida I."/>
            <person name="Takarada H."/>
            <person name="Hosoyama A."/>
            <person name="Tsuchikane K."/>
            <person name="Katsumata H."/>
            <person name="Yamazaki S."/>
            <person name="Fujita N."/>
        </authorList>
    </citation>
    <scope>NUCLEOTIDE SEQUENCE [LARGE SCALE GENOMIC DNA]</scope>
    <source>
        <strain evidence="2 3">NBRC 100432</strain>
    </source>
</reference>
<evidence type="ECO:0008006" key="4">
    <source>
        <dbReference type="Google" id="ProtNLM"/>
    </source>
</evidence>
<evidence type="ECO:0000313" key="3">
    <source>
        <dbReference type="Proteomes" id="UP000035034"/>
    </source>
</evidence>